<keyword evidence="1" id="KW-0812">Transmembrane</keyword>
<dbReference type="Proteomes" id="UP000198583">
    <property type="component" value="Unassembled WGS sequence"/>
</dbReference>
<keyword evidence="1" id="KW-0472">Membrane</keyword>
<feature type="transmembrane region" description="Helical" evidence="1">
    <location>
        <begin position="12"/>
        <end position="32"/>
    </location>
</feature>
<proteinExistence type="predicted"/>
<keyword evidence="1" id="KW-1133">Transmembrane helix</keyword>
<protein>
    <submittedName>
        <fullName evidence="2">Uncharacterized protein</fullName>
    </submittedName>
</protein>
<sequence>MLDQVRWALDTIGFALSNPLIASGVVVGAVVLRDKAAAR</sequence>
<dbReference type="EMBL" id="FOYL01000002">
    <property type="protein sequence ID" value="SFR04644.1"/>
    <property type="molecule type" value="Genomic_DNA"/>
</dbReference>
<evidence type="ECO:0000313" key="3">
    <source>
        <dbReference type="Proteomes" id="UP000198583"/>
    </source>
</evidence>
<dbReference type="STRING" id="84724.SAMN04488564_102575"/>
<keyword evidence="3" id="KW-1185">Reference proteome</keyword>
<gene>
    <name evidence="2" type="ORF">SAMN04488564_102575</name>
</gene>
<evidence type="ECO:0000313" key="2">
    <source>
        <dbReference type="EMBL" id="SFR04644.1"/>
    </source>
</evidence>
<reference evidence="3" key="1">
    <citation type="submission" date="2016-10" db="EMBL/GenBank/DDBJ databases">
        <authorList>
            <person name="Varghese N."/>
            <person name="Submissions S."/>
        </authorList>
    </citation>
    <scope>NUCLEOTIDE SEQUENCE [LARGE SCALE GENOMIC DNA]</scope>
    <source>
        <strain evidence="3">DSM 44232</strain>
    </source>
</reference>
<accession>A0A1I6DGT1</accession>
<organism evidence="2 3">
    <name type="scientific">Lentzea waywayandensis</name>
    <dbReference type="NCBI Taxonomy" id="84724"/>
    <lineage>
        <taxon>Bacteria</taxon>
        <taxon>Bacillati</taxon>
        <taxon>Actinomycetota</taxon>
        <taxon>Actinomycetes</taxon>
        <taxon>Pseudonocardiales</taxon>
        <taxon>Pseudonocardiaceae</taxon>
        <taxon>Lentzea</taxon>
    </lineage>
</organism>
<name>A0A1I6DGT1_9PSEU</name>
<evidence type="ECO:0000256" key="1">
    <source>
        <dbReference type="SAM" id="Phobius"/>
    </source>
</evidence>
<dbReference type="AlphaFoldDB" id="A0A1I6DGT1"/>